<proteinExistence type="predicted"/>
<organism evidence="1 2">
    <name type="scientific">Gossypium klotzschianum</name>
    <dbReference type="NCBI Taxonomy" id="34286"/>
    <lineage>
        <taxon>Eukaryota</taxon>
        <taxon>Viridiplantae</taxon>
        <taxon>Streptophyta</taxon>
        <taxon>Embryophyta</taxon>
        <taxon>Tracheophyta</taxon>
        <taxon>Spermatophyta</taxon>
        <taxon>Magnoliopsida</taxon>
        <taxon>eudicotyledons</taxon>
        <taxon>Gunneridae</taxon>
        <taxon>Pentapetalae</taxon>
        <taxon>rosids</taxon>
        <taxon>malvids</taxon>
        <taxon>Malvales</taxon>
        <taxon>Malvaceae</taxon>
        <taxon>Malvoideae</taxon>
        <taxon>Gossypium</taxon>
    </lineage>
</organism>
<protein>
    <submittedName>
        <fullName evidence="1">Uncharacterized protein</fullName>
    </submittedName>
</protein>
<name>A0A7J8W8S5_9ROSI</name>
<keyword evidence="2" id="KW-1185">Reference proteome</keyword>
<dbReference type="EMBL" id="JABFAB010240986">
    <property type="protein sequence ID" value="MBA0671475.1"/>
    <property type="molecule type" value="Genomic_DNA"/>
</dbReference>
<gene>
    <name evidence="1" type="ORF">Goklo_025352</name>
</gene>
<evidence type="ECO:0000313" key="2">
    <source>
        <dbReference type="Proteomes" id="UP000593573"/>
    </source>
</evidence>
<sequence length="30" mass="3544">MLRWMRISLLPFLLDIALVSNSFVHQSPRC</sequence>
<evidence type="ECO:0000313" key="1">
    <source>
        <dbReference type="EMBL" id="MBA0671475.1"/>
    </source>
</evidence>
<reference evidence="1 2" key="1">
    <citation type="journal article" date="2019" name="Genome Biol. Evol.">
        <title>Insights into the evolution of the New World diploid cottons (Gossypium, subgenus Houzingenia) based on genome sequencing.</title>
        <authorList>
            <person name="Grover C.E."/>
            <person name="Arick M.A. 2nd"/>
            <person name="Thrash A."/>
            <person name="Conover J.L."/>
            <person name="Sanders W.S."/>
            <person name="Peterson D.G."/>
            <person name="Frelichowski J.E."/>
            <person name="Scheffler J.A."/>
            <person name="Scheffler B.E."/>
            <person name="Wendel J.F."/>
        </authorList>
    </citation>
    <scope>NUCLEOTIDE SEQUENCE [LARGE SCALE GENOMIC DNA]</scope>
    <source>
        <strain evidence="1">57</strain>
        <tissue evidence="1">Leaf</tissue>
    </source>
</reference>
<accession>A0A7J8W8S5</accession>
<comment type="caution">
    <text evidence="1">The sequence shown here is derived from an EMBL/GenBank/DDBJ whole genome shotgun (WGS) entry which is preliminary data.</text>
</comment>
<dbReference type="Proteomes" id="UP000593573">
    <property type="component" value="Unassembled WGS sequence"/>
</dbReference>
<dbReference type="AlphaFoldDB" id="A0A7J8W8S5"/>